<dbReference type="InterPro" id="IPR000719">
    <property type="entry name" value="Prot_kinase_dom"/>
</dbReference>
<keyword evidence="2 13" id="KW-0723">Serine/threonine-protein kinase</keyword>
<keyword evidence="14" id="KW-1185">Reference proteome</keyword>
<evidence type="ECO:0000256" key="11">
    <source>
        <dbReference type="SAM" id="Phobius"/>
    </source>
</evidence>
<evidence type="ECO:0000256" key="9">
    <source>
        <dbReference type="ARBA" id="ARBA00048679"/>
    </source>
</evidence>
<proteinExistence type="predicted"/>
<dbReference type="PANTHER" id="PTHR43289">
    <property type="entry name" value="MITOGEN-ACTIVATED PROTEIN KINASE KINASE KINASE 20-RELATED"/>
    <property type="match status" value="1"/>
</dbReference>
<feature type="region of interest" description="Disordered" evidence="10">
    <location>
        <begin position="278"/>
        <end position="319"/>
    </location>
</feature>
<feature type="compositionally biased region" description="Pro residues" evidence="10">
    <location>
        <begin position="282"/>
        <end position="314"/>
    </location>
</feature>
<dbReference type="Gene3D" id="1.10.510.10">
    <property type="entry name" value="Transferase(Phosphotransferase) domain 1"/>
    <property type="match status" value="1"/>
</dbReference>
<keyword evidence="5" id="KW-0547">Nucleotide-binding</keyword>
<dbReference type="GO" id="GO:0080090">
    <property type="term" value="P:regulation of primary metabolic process"/>
    <property type="evidence" value="ECO:0007669"/>
    <property type="project" value="UniProtKB-ARBA"/>
</dbReference>
<keyword evidence="11" id="KW-0812">Transmembrane</keyword>
<evidence type="ECO:0000259" key="12">
    <source>
        <dbReference type="PROSITE" id="PS50011"/>
    </source>
</evidence>
<dbReference type="InterPro" id="IPR011009">
    <property type="entry name" value="Kinase-like_dom_sf"/>
</dbReference>
<evidence type="ECO:0000256" key="6">
    <source>
        <dbReference type="ARBA" id="ARBA00022777"/>
    </source>
</evidence>
<dbReference type="Gene3D" id="3.30.200.20">
    <property type="entry name" value="Phosphorylase Kinase, domain 1"/>
    <property type="match status" value="1"/>
</dbReference>
<dbReference type="GO" id="GO:0005524">
    <property type="term" value="F:ATP binding"/>
    <property type="evidence" value="ECO:0007669"/>
    <property type="project" value="UniProtKB-KW"/>
</dbReference>
<dbReference type="SUPFAM" id="SSF56112">
    <property type="entry name" value="Protein kinase-like (PK-like)"/>
    <property type="match status" value="1"/>
</dbReference>
<protein>
    <recommendedName>
        <fullName evidence="1">non-specific serine/threonine protein kinase</fullName>
        <ecNumber evidence="1">2.7.11.1</ecNumber>
    </recommendedName>
</protein>
<feature type="transmembrane region" description="Helical" evidence="11">
    <location>
        <begin position="355"/>
        <end position="380"/>
    </location>
</feature>
<dbReference type="PANTHER" id="PTHR43289:SF6">
    <property type="entry name" value="SERINE_THREONINE-PROTEIN KINASE NEKL-3"/>
    <property type="match status" value="1"/>
</dbReference>
<dbReference type="EC" id="2.7.11.1" evidence="1"/>
<organism evidence="13 14">
    <name type="scientific">Mycolicibacterium monacense</name>
    <name type="common">Mycobacterium monacense</name>
    <dbReference type="NCBI Taxonomy" id="85693"/>
    <lineage>
        <taxon>Bacteria</taxon>
        <taxon>Bacillati</taxon>
        <taxon>Actinomycetota</taxon>
        <taxon>Actinomycetes</taxon>
        <taxon>Mycobacteriales</taxon>
        <taxon>Mycobacteriaceae</taxon>
        <taxon>Mycolicibacterium</taxon>
    </lineage>
</organism>
<dbReference type="GO" id="GO:0004674">
    <property type="term" value="F:protein serine/threonine kinase activity"/>
    <property type="evidence" value="ECO:0007669"/>
    <property type="project" value="UniProtKB-KW"/>
</dbReference>
<dbReference type="AlphaFoldDB" id="A0AAD1IQ25"/>
<feature type="region of interest" description="Disordered" evidence="10">
    <location>
        <begin position="380"/>
        <end position="418"/>
    </location>
</feature>
<comment type="catalytic activity">
    <reaction evidence="8">
        <text>L-threonyl-[protein] + ATP = O-phospho-L-threonyl-[protein] + ADP + H(+)</text>
        <dbReference type="Rhea" id="RHEA:46608"/>
        <dbReference type="Rhea" id="RHEA-COMP:11060"/>
        <dbReference type="Rhea" id="RHEA-COMP:11605"/>
        <dbReference type="ChEBI" id="CHEBI:15378"/>
        <dbReference type="ChEBI" id="CHEBI:30013"/>
        <dbReference type="ChEBI" id="CHEBI:30616"/>
        <dbReference type="ChEBI" id="CHEBI:61977"/>
        <dbReference type="ChEBI" id="CHEBI:456216"/>
        <dbReference type="EC" id="2.7.11.1"/>
    </reaction>
</comment>
<dbReference type="Gene3D" id="3.40.1000.10">
    <property type="entry name" value="Mog1/PsbP, alpha/beta/alpha sandwich"/>
    <property type="match status" value="1"/>
</dbReference>
<dbReference type="Pfam" id="PF00069">
    <property type="entry name" value="Pkinase"/>
    <property type="match status" value="1"/>
</dbReference>
<gene>
    <name evidence="13" type="ORF">MMON_00450</name>
</gene>
<evidence type="ECO:0000256" key="4">
    <source>
        <dbReference type="ARBA" id="ARBA00022729"/>
    </source>
</evidence>
<evidence type="ECO:0000256" key="1">
    <source>
        <dbReference type="ARBA" id="ARBA00012513"/>
    </source>
</evidence>
<sequence length="590" mass="62368">MPLETGQVFAGYTIVRLVGTGGMGEVYLAQHPRLPRQDALKVLPASFSADDEYRHRFSREADLAAALWHPHIVGVHDRGEYDGRLWISMDFVDGHDAARLLVDRHPNGLPAADVIEIVTAVADALDYAHQRQLLHRDVKPANILITGPDRARRRILLADFGIARHAEDNTGLTSSNIAVGSMSYSAPEQLMGHPIDGRADQYSLAATAYRLFTGSPPFPHSNPAVIISHHLNTPPPRLGDTRPELRAFDAAMTRALAKDPAARFGSCHDFAVALAQATGSPAAPPSPATAPPGPVGPPPGVSYPGPPISAPPAQPQMGAAGPPVMVSPWMPSGAPYPGAQYGPAQGQPPPRRRGLIVAGAILAVILLVAAVVSVVSVVAVSGSDDDSTPNPATTTTTTRSRTAPTTTRPTATSARPNRSAYTIADYIRDNRIVEVPIPRETPDAPVVTLPIPPGWSDAGPRAPSWAYSAMVFDGLPANVDPPTVISLMSRLSGDVDPARIFEYAPNELKTLPAARTGIAGPIKLSGYDAVQVEGTYERDGRPRATWQKTAVVDTADGLFILQVNGDAPAAESRLITDVGAVIDQQTTIAP</sequence>
<dbReference type="CDD" id="cd14014">
    <property type="entry name" value="STKc_PknB_like"/>
    <property type="match status" value="1"/>
</dbReference>
<dbReference type="Proteomes" id="UP000466039">
    <property type="component" value="Chromosome"/>
</dbReference>
<dbReference type="InterPro" id="IPR019674">
    <property type="entry name" value="Lipoprotein_LpqN/LpqT-like"/>
</dbReference>
<dbReference type="PROSITE" id="PS50011">
    <property type="entry name" value="PROTEIN_KINASE_DOM"/>
    <property type="match status" value="1"/>
</dbReference>
<keyword evidence="4" id="KW-0732">Signal</keyword>
<evidence type="ECO:0000256" key="3">
    <source>
        <dbReference type="ARBA" id="ARBA00022679"/>
    </source>
</evidence>
<keyword evidence="7" id="KW-0067">ATP-binding</keyword>
<dbReference type="RefSeq" id="WP_083045372.1">
    <property type="nucleotide sequence ID" value="NZ_AP022617.1"/>
</dbReference>
<dbReference type="FunFam" id="3.30.200.20:FF:000035">
    <property type="entry name" value="Serine/threonine protein kinase Stk1"/>
    <property type="match status" value="1"/>
</dbReference>
<evidence type="ECO:0000256" key="2">
    <source>
        <dbReference type="ARBA" id="ARBA00022527"/>
    </source>
</evidence>
<name>A0AAD1IQ25_MYCMB</name>
<evidence type="ECO:0000313" key="13">
    <source>
        <dbReference type="EMBL" id="BBZ58744.1"/>
    </source>
</evidence>
<dbReference type="InterPro" id="IPR008271">
    <property type="entry name" value="Ser/Thr_kinase_AS"/>
</dbReference>
<feature type="domain" description="Protein kinase" evidence="12">
    <location>
        <begin position="12"/>
        <end position="275"/>
    </location>
</feature>
<dbReference type="Pfam" id="PF10738">
    <property type="entry name" value="Lpp-LpqN"/>
    <property type="match status" value="1"/>
</dbReference>
<evidence type="ECO:0000256" key="5">
    <source>
        <dbReference type="ARBA" id="ARBA00022741"/>
    </source>
</evidence>
<comment type="catalytic activity">
    <reaction evidence="9">
        <text>L-seryl-[protein] + ATP = O-phospho-L-seryl-[protein] + ADP + H(+)</text>
        <dbReference type="Rhea" id="RHEA:17989"/>
        <dbReference type="Rhea" id="RHEA-COMP:9863"/>
        <dbReference type="Rhea" id="RHEA-COMP:11604"/>
        <dbReference type="ChEBI" id="CHEBI:15378"/>
        <dbReference type="ChEBI" id="CHEBI:29999"/>
        <dbReference type="ChEBI" id="CHEBI:30616"/>
        <dbReference type="ChEBI" id="CHEBI:83421"/>
        <dbReference type="ChEBI" id="CHEBI:456216"/>
        <dbReference type="EC" id="2.7.11.1"/>
    </reaction>
</comment>
<keyword evidence="6 13" id="KW-0418">Kinase</keyword>
<evidence type="ECO:0000256" key="7">
    <source>
        <dbReference type="ARBA" id="ARBA00022840"/>
    </source>
</evidence>
<dbReference type="SMART" id="SM00220">
    <property type="entry name" value="S_TKc"/>
    <property type="match status" value="1"/>
</dbReference>
<dbReference type="PROSITE" id="PS00108">
    <property type="entry name" value="PROTEIN_KINASE_ST"/>
    <property type="match status" value="1"/>
</dbReference>
<dbReference type="EMBL" id="AP022617">
    <property type="protein sequence ID" value="BBZ58744.1"/>
    <property type="molecule type" value="Genomic_DNA"/>
</dbReference>
<keyword evidence="3" id="KW-0808">Transferase</keyword>
<accession>A0AAD1IQ25</accession>
<evidence type="ECO:0000313" key="14">
    <source>
        <dbReference type="Proteomes" id="UP000466039"/>
    </source>
</evidence>
<evidence type="ECO:0000256" key="10">
    <source>
        <dbReference type="SAM" id="MobiDB-lite"/>
    </source>
</evidence>
<keyword evidence="11" id="KW-1133">Transmembrane helix</keyword>
<reference evidence="13 14" key="1">
    <citation type="journal article" date="2019" name="Emerg. Microbes Infect.">
        <title>Comprehensive subspecies identification of 175 nontuberculous mycobacteria species based on 7547 genomic profiles.</title>
        <authorList>
            <person name="Matsumoto Y."/>
            <person name="Kinjo T."/>
            <person name="Motooka D."/>
            <person name="Nabeya D."/>
            <person name="Jung N."/>
            <person name="Uechi K."/>
            <person name="Horii T."/>
            <person name="Iida T."/>
            <person name="Fujita J."/>
            <person name="Nakamura S."/>
        </authorList>
    </citation>
    <scope>NUCLEOTIDE SEQUENCE [LARGE SCALE GENOMIC DNA]</scope>
    <source>
        <strain evidence="13 14">JCM 15658</strain>
    </source>
</reference>
<evidence type="ECO:0000256" key="8">
    <source>
        <dbReference type="ARBA" id="ARBA00047899"/>
    </source>
</evidence>
<keyword evidence="11" id="KW-0472">Membrane</keyword>